<organism evidence="1 2">
    <name type="scientific">Prosthecobacter fluviatilis</name>
    <dbReference type="NCBI Taxonomy" id="445931"/>
    <lineage>
        <taxon>Bacteria</taxon>
        <taxon>Pseudomonadati</taxon>
        <taxon>Verrucomicrobiota</taxon>
        <taxon>Verrucomicrobiia</taxon>
        <taxon>Verrucomicrobiales</taxon>
        <taxon>Verrucomicrobiaceae</taxon>
        <taxon>Prosthecobacter</taxon>
    </lineage>
</organism>
<gene>
    <name evidence="1" type="ORF">ACFQDI_05075</name>
</gene>
<reference evidence="2" key="1">
    <citation type="journal article" date="2019" name="Int. J. Syst. Evol. Microbiol.">
        <title>The Global Catalogue of Microorganisms (GCM) 10K type strain sequencing project: providing services to taxonomists for standard genome sequencing and annotation.</title>
        <authorList>
            <consortium name="The Broad Institute Genomics Platform"/>
            <consortium name="The Broad Institute Genome Sequencing Center for Infectious Disease"/>
            <person name="Wu L."/>
            <person name="Ma J."/>
        </authorList>
    </citation>
    <scope>NUCLEOTIDE SEQUENCE [LARGE SCALE GENOMIC DNA]</scope>
    <source>
        <strain evidence="2">CGMCC 4.1469</strain>
    </source>
</reference>
<comment type="caution">
    <text evidence="1">The sequence shown here is derived from an EMBL/GenBank/DDBJ whole genome shotgun (WGS) entry which is preliminary data.</text>
</comment>
<evidence type="ECO:0000313" key="2">
    <source>
        <dbReference type="Proteomes" id="UP001596052"/>
    </source>
</evidence>
<dbReference type="Proteomes" id="UP001596052">
    <property type="component" value="Unassembled WGS sequence"/>
</dbReference>
<protein>
    <submittedName>
        <fullName evidence="1">Uncharacterized protein</fullName>
    </submittedName>
</protein>
<dbReference type="EMBL" id="JBHSMQ010000001">
    <property type="protein sequence ID" value="MFC5454220.1"/>
    <property type="molecule type" value="Genomic_DNA"/>
</dbReference>
<keyword evidence="2" id="KW-1185">Reference proteome</keyword>
<accession>A0ABW0KLK6</accession>
<sequence length="195" mass="21402">MSALLPNLQLPAKTDRNSMRPVLDRIAGTTVMYLQQGDYLAESESAPLLAAYGEKLAAASGFMPDFLEFAAEYQAQKHALTAEGELARMQRLLRNSLNDRVHCWSFGPLSGRASALYEHCPVLRPVCMALGCPAILAGETSIVHVTSLNPVSALAASFWISQELNRTSEGDAPFVFSFFTDLPAWQLLMQRHFAP</sequence>
<proteinExistence type="predicted"/>
<dbReference type="RefSeq" id="WP_377164067.1">
    <property type="nucleotide sequence ID" value="NZ_JBHSMQ010000001.1"/>
</dbReference>
<evidence type="ECO:0000313" key="1">
    <source>
        <dbReference type="EMBL" id="MFC5454220.1"/>
    </source>
</evidence>
<name>A0ABW0KLK6_9BACT</name>